<dbReference type="Proteomes" id="UP001143981">
    <property type="component" value="Unassembled WGS sequence"/>
</dbReference>
<accession>A0A9W7Y7E9</accession>
<evidence type="ECO:0000313" key="4">
    <source>
        <dbReference type="EMBL" id="KAJ1726084.1"/>
    </source>
</evidence>
<evidence type="ECO:0000313" key="5">
    <source>
        <dbReference type="Proteomes" id="UP001143981"/>
    </source>
</evidence>
<dbReference type="EMBL" id="JANBOI010001793">
    <property type="protein sequence ID" value="KAJ1726084.1"/>
    <property type="molecule type" value="Genomic_DNA"/>
</dbReference>
<feature type="domain" description="Glycosyl transferase family 3" evidence="3">
    <location>
        <begin position="1"/>
        <end position="163"/>
    </location>
</feature>
<dbReference type="EC" id="2.4.2.18" evidence="4"/>
<dbReference type="PANTHER" id="PTHR43285:SF2">
    <property type="entry name" value="ANTHRANILATE PHOSPHORIBOSYLTRANSFERASE"/>
    <property type="match status" value="1"/>
</dbReference>
<dbReference type="AlphaFoldDB" id="A0A9W7Y7E9"/>
<keyword evidence="5" id="KW-1185">Reference proteome</keyword>
<dbReference type="Pfam" id="PF00591">
    <property type="entry name" value="Glycos_transf_3"/>
    <property type="match status" value="1"/>
</dbReference>
<feature type="non-terminal residue" evidence="4">
    <location>
        <position position="1"/>
    </location>
</feature>
<dbReference type="GO" id="GO:0004048">
    <property type="term" value="F:anthranilate phosphoribosyltransferase activity"/>
    <property type="evidence" value="ECO:0007669"/>
    <property type="project" value="UniProtKB-EC"/>
</dbReference>
<dbReference type="InterPro" id="IPR035902">
    <property type="entry name" value="Nuc_phospho_transferase"/>
</dbReference>
<evidence type="ECO:0000256" key="1">
    <source>
        <dbReference type="ARBA" id="ARBA00022676"/>
    </source>
</evidence>
<dbReference type="InterPro" id="IPR000312">
    <property type="entry name" value="Glycosyl_Trfase_fam3"/>
</dbReference>
<comment type="caution">
    <text evidence="4">The sequence shown here is derived from an EMBL/GenBank/DDBJ whole genome shotgun (WGS) entry which is preliminary data.</text>
</comment>
<dbReference type="Gene3D" id="3.40.1030.10">
    <property type="entry name" value="Nucleoside phosphorylase/phosphoribosyltransferase catalytic domain"/>
    <property type="match status" value="1"/>
</dbReference>
<reference evidence="4" key="1">
    <citation type="submission" date="2022-07" db="EMBL/GenBank/DDBJ databases">
        <title>Phylogenomic reconstructions and comparative analyses of Kickxellomycotina fungi.</title>
        <authorList>
            <person name="Reynolds N.K."/>
            <person name="Stajich J.E."/>
            <person name="Barry K."/>
            <person name="Grigoriev I.V."/>
            <person name="Crous P."/>
            <person name="Smith M.E."/>
        </authorList>
    </citation>
    <scope>NUCLEOTIDE SEQUENCE</scope>
    <source>
        <strain evidence="4">BCRC 34381</strain>
    </source>
</reference>
<dbReference type="OrthoDB" id="427800at2759"/>
<dbReference type="GO" id="GO:0000162">
    <property type="term" value="P:L-tryptophan biosynthetic process"/>
    <property type="evidence" value="ECO:0007669"/>
    <property type="project" value="InterPro"/>
</dbReference>
<name>A0A9W7Y7E9_9FUNG</name>
<keyword evidence="2 4" id="KW-0808">Transferase</keyword>
<dbReference type="PANTHER" id="PTHR43285">
    <property type="entry name" value="ANTHRANILATE PHOSPHORIBOSYLTRANSFERASE"/>
    <property type="match status" value="1"/>
</dbReference>
<organism evidence="4 5">
    <name type="scientific">Coemansia biformis</name>
    <dbReference type="NCBI Taxonomy" id="1286918"/>
    <lineage>
        <taxon>Eukaryota</taxon>
        <taxon>Fungi</taxon>
        <taxon>Fungi incertae sedis</taxon>
        <taxon>Zoopagomycota</taxon>
        <taxon>Kickxellomycotina</taxon>
        <taxon>Kickxellomycetes</taxon>
        <taxon>Kickxellales</taxon>
        <taxon>Kickxellaceae</taxon>
        <taxon>Coemansia</taxon>
    </lineage>
</organism>
<dbReference type="GO" id="GO:0005829">
    <property type="term" value="C:cytosol"/>
    <property type="evidence" value="ECO:0007669"/>
    <property type="project" value="TreeGrafter"/>
</dbReference>
<dbReference type="SUPFAM" id="SSF52418">
    <property type="entry name" value="Nucleoside phosphorylase/phosphoribosyltransferase catalytic domain"/>
    <property type="match status" value="1"/>
</dbReference>
<sequence>TRRELGFPTPFNVLGPLTNPVKPDRAVVGVHSKALGPVMAEALSILGRRHYAVVCGDEDLDEISIAGDSHVWYVESDGAIKYYTIHPSDFGVPTHPLADAAGSTLEENQATLRRLLSNQLEERDIAIRDFVLVNAGFILYLSGMASTMQRGAEIARETLESGKVKALLDSFAKATRELRAEEEAKTTTI</sequence>
<proteinExistence type="predicted"/>
<keyword evidence="1 4" id="KW-0328">Glycosyltransferase</keyword>
<dbReference type="InterPro" id="IPR005940">
    <property type="entry name" value="Anthranilate_Pribosyl_Tfrase"/>
</dbReference>
<gene>
    <name evidence="4" type="primary">TRP4</name>
    <name evidence="4" type="ORF">LPJ61_005432</name>
</gene>
<evidence type="ECO:0000256" key="2">
    <source>
        <dbReference type="ARBA" id="ARBA00022679"/>
    </source>
</evidence>
<evidence type="ECO:0000259" key="3">
    <source>
        <dbReference type="Pfam" id="PF00591"/>
    </source>
</evidence>
<protein>
    <submittedName>
        <fullName evidence="4">Anthranilate phosphoribosyltransferase</fullName>
        <ecNumber evidence="4">2.4.2.18</ecNumber>
    </submittedName>
</protein>